<dbReference type="AlphaFoldDB" id="A0A9W9CAS0"/>
<dbReference type="SUPFAM" id="SSF82199">
    <property type="entry name" value="SET domain"/>
    <property type="match status" value="1"/>
</dbReference>
<dbReference type="InterPro" id="IPR053209">
    <property type="entry name" value="Gramillin-biosynth_MTr"/>
</dbReference>
<gene>
    <name evidence="2" type="ORF">N0V89_007932</name>
</gene>
<sequence>MLRSKFPDNKQALIVSERAQRRCSEQDNGDYDFKLLQAEAKKLRPPQLDHATYIGPVEIRKTKTKGRGLFLTKAVKAGDLLLCEKAFAHAYAPESDDGNSKITLLMNPETNQGFMGGQADLITMIAQKLFHNPSVAPTFTTLYHGNYEGASTPMVDGKPIVDTNARRAFIGDMMIVRATQDLEADTEVTFWYKIPVGDHSEDPQEAHKNWEFVCDCAMCQDVKRTKTAVILERRKLLKQLEHAFGSSYGIKADQVERLLRALDHTYTRPAIEVPRLLLWDPQLLLARVYIAQNNMKKALGCVGKVLSALGFIIDGVDTSSTYFRVVRWGCVIDHLVEIFLHAQNAFRAIGAGEDSKRARTYAKSAYSIVVGEDISFESTYGS</sequence>
<dbReference type="Gene3D" id="2.170.270.10">
    <property type="entry name" value="SET domain"/>
    <property type="match status" value="1"/>
</dbReference>
<dbReference type="PROSITE" id="PS50280">
    <property type="entry name" value="SET"/>
    <property type="match status" value="1"/>
</dbReference>
<keyword evidence="3" id="KW-1185">Reference proteome</keyword>
<evidence type="ECO:0000313" key="2">
    <source>
        <dbReference type="EMBL" id="KAJ4352583.1"/>
    </source>
</evidence>
<dbReference type="RefSeq" id="XP_056070939.1">
    <property type="nucleotide sequence ID" value="XM_056216692.1"/>
</dbReference>
<evidence type="ECO:0000313" key="3">
    <source>
        <dbReference type="Proteomes" id="UP001140513"/>
    </source>
</evidence>
<dbReference type="OrthoDB" id="438641at2759"/>
<evidence type="ECO:0000259" key="1">
    <source>
        <dbReference type="PROSITE" id="PS50280"/>
    </source>
</evidence>
<organism evidence="2 3">
    <name type="scientific">Didymosphaeria variabile</name>
    <dbReference type="NCBI Taxonomy" id="1932322"/>
    <lineage>
        <taxon>Eukaryota</taxon>
        <taxon>Fungi</taxon>
        <taxon>Dikarya</taxon>
        <taxon>Ascomycota</taxon>
        <taxon>Pezizomycotina</taxon>
        <taxon>Dothideomycetes</taxon>
        <taxon>Pleosporomycetidae</taxon>
        <taxon>Pleosporales</taxon>
        <taxon>Massarineae</taxon>
        <taxon>Didymosphaeriaceae</taxon>
        <taxon>Didymosphaeria</taxon>
    </lineage>
</organism>
<dbReference type="PANTHER" id="PTHR47643">
    <property type="entry name" value="TPR DOMAIN PROTEIN (AFU_ORTHOLOGUE AFUA_5G12710)"/>
    <property type="match status" value="1"/>
</dbReference>
<accession>A0A9W9CAS0</accession>
<comment type="caution">
    <text evidence="2">The sequence shown here is derived from an EMBL/GenBank/DDBJ whole genome shotgun (WGS) entry which is preliminary data.</text>
</comment>
<dbReference type="PANTHER" id="PTHR47643:SF2">
    <property type="entry name" value="TPR DOMAIN PROTEIN (AFU_ORTHOLOGUE AFUA_5G12710)"/>
    <property type="match status" value="1"/>
</dbReference>
<reference evidence="2" key="1">
    <citation type="submission" date="2022-10" db="EMBL/GenBank/DDBJ databases">
        <title>Tapping the CABI collections for fungal endophytes: first genome assemblies for Collariella, Neodidymelliopsis, Ascochyta clinopodiicola, Didymella pomorum, Didymosphaeria variabile, Neocosmospora piperis and Neocucurbitaria cava.</title>
        <authorList>
            <person name="Hill R."/>
        </authorList>
    </citation>
    <scope>NUCLEOTIDE SEQUENCE</scope>
    <source>
        <strain evidence="2">IMI 356815</strain>
    </source>
</reference>
<name>A0A9W9CAS0_9PLEO</name>
<dbReference type="EMBL" id="JAPEUX010000005">
    <property type="protein sequence ID" value="KAJ4352583.1"/>
    <property type="molecule type" value="Genomic_DNA"/>
</dbReference>
<dbReference type="GeneID" id="80911462"/>
<dbReference type="Proteomes" id="UP001140513">
    <property type="component" value="Unassembled WGS sequence"/>
</dbReference>
<dbReference type="InterPro" id="IPR046341">
    <property type="entry name" value="SET_dom_sf"/>
</dbReference>
<proteinExistence type="predicted"/>
<protein>
    <recommendedName>
        <fullName evidence="1">SET domain-containing protein</fullName>
    </recommendedName>
</protein>
<dbReference type="InterPro" id="IPR001214">
    <property type="entry name" value="SET_dom"/>
</dbReference>
<feature type="domain" description="SET" evidence="1">
    <location>
        <begin position="55"/>
        <end position="193"/>
    </location>
</feature>